<sequence>MKFTTGLVCAAGVSHVTATGGVGLPVCIAACLPLIWNPIAYGACTTGCSVAAVPEDEAKVNPHFQPDGSVVFEKETAQCAAVCKGLVADRLAYSACLIGCAGAAKGEKN</sequence>
<comment type="caution">
    <text evidence="1">The sequence shown here is derived from an EMBL/GenBank/DDBJ whole genome shotgun (WGS) entry which is preliminary data.</text>
</comment>
<dbReference type="EMBL" id="PXOF01000090">
    <property type="protein sequence ID" value="RGP66722.1"/>
    <property type="molecule type" value="Genomic_DNA"/>
</dbReference>
<keyword evidence="2" id="KW-1185">Reference proteome</keyword>
<proteinExistence type="predicted"/>
<reference evidence="1 2" key="1">
    <citation type="journal article" date="2018" name="PLoS Pathog.">
        <title>Evolution of structural diversity of trichothecenes, a family of toxins produced by plant pathogenic and entomopathogenic fungi.</title>
        <authorList>
            <person name="Proctor R.H."/>
            <person name="McCormick S.P."/>
            <person name="Kim H.S."/>
            <person name="Cardoza R.E."/>
            <person name="Stanley A.M."/>
            <person name="Lindo L."/>
            <person name="Kelly A."/>
            <person name="Brown D.W."/>
            <person name="Lee T."/>
            <person name="Vaughan M.M."/>
            <person name="Alexander N.J."/>
            <person name="Busman M."/>
            <person name="Gutierrez S."/>
        </authorList>
    </citation>
    <scope>NUCLEOTIDE SEQUENCE [LARGE SCALE GENOMIC DNA]</scope>
    <source>
        <strain evidence="1 2">NRRL 3299</strain>
    </source>
</reference>
<evidence type="ECO:0000313" key="2">
    <source>
        <dbReference type="Proteomes" id="UP000266152"/>
    </source>
</evidence>
<gene>
    <name evidence="1" type="ORF">FSPOR_6462</name>
</gene>
<organism evidence="1 2">
    <name type="scientific">Fusarium sporotrichioides</name>
    <dbReference type="NCBI Taxonomy" id="5514"/>
    <lineage>
        <taxon>Eukaryota</taxon>
        <taxon>Fungi</taxon>
        <taxon>Dikarya</taxon>
        <taxon>Ascomycota</taxon>
        <taxon>Pezizomycotina</taxon>
        <taxon>Sordariomycetes</taxon>
        <taxon>Hypocreomycetidae</taxon>
        <taxon>Hypocreales</taxon>
        <taxon>Nectriaceae</taxon>
        <taxon>Fusarium</taxon>
    </lineage>
</organism>
<dbReference type="AlphaFoldDB" id="A0A395S3P2"/>
<evidence type="ECO:0000313" key="1">
    <source>
        <dbReference type="EMBL" id="RGP66722.1"/>
    </source>
</evidence>
<dbReference type="Proteomes" id="UP000266152">
    <property type="component" value="Unassembled WGS sequence"/>
</dbReference>
<name>A0A395S3P2_FUSSP</name>
<accession>A0A395S3P2</accession>
<protein>
    <submittedName>
        <fullName evidence="1">Uncharacterized protein</fullName>
    </submittedName>
</protein>